<accession>A0ABY7JQW5</accession>
<proteinExistence type="inferred from homology"/>
<protein>
    <submittedName>
        <fullName evidence="9">ABC transporter permease subunit</fullName>
    </submittedName>
</protein>
<dbReference type="RefSeq" id="WP_269311011.1">
    <property type="nucleotide sequence ID" value="NZ_CP114052.1"/>
</dbReference>
<dbReference type="PANTHER" id="PTHR30151">
    <property type="entry name" value="ALKANE SULFONATE ABC TRANSPORTER-RELATED, MEMBRANE SUBUNIT"/>
    <property type="match status" value="1"/>
</dbReference>
<evidence type="ECO:0000313" key="9">
    <source>
        <dbReference type="EMBL" id="WAW14342.1"/>
    </source>
</evidence>
<evidence type="ECO:0000256" key="2">
    <source>
        <dbReference type="ARBA" id="ARBA00022448"/>
    </source>
</evidence>
<dbReference type="PANTHER" id="PTHR30151:SF0">
    <property type="entry name" value="ABC TRANSPORTER PERMEASE PROTEIN MJ0413-RELATED"/>
    <property type="match status" value="1"/>
</dbReference>
<keyword evidence="2 7" id="KW-0813">Transport</keyword>
<evidence type="ECO:0000256" key="3">
    <source>
        <dbReference type="ARBA" id="ARBA00022475"/>
    </source>
</evidence>
<reference evidence="9" key="1">
    <citation type="submission" date="2022-12" db="EMBL/GenBank/DDBJ databases">
        <title>Peptostreptococcus.</title>
        <authorList>
            <person name="Lee S.H."/>
        </authorList>
    </citation>
    <scope>NUCLEOTIDE SEQUENCE</scope>
    <source>
        <strain evidence="9">CBA3647</strain>
    </source>
</reference>
<dbReference type="EMBL" id="CP114052">
    <property type="protein sequence ID" value="WAW14342.1"/>
    <property type="molecule type" value="Genomic_DNA"/>
</dbReference>
<keyword evidence="4 7" id="KW-0812">Transmembrane</keyword>
<evidence type="ECO:0000256" key="4">
    <source>
        <dbReference type="ARBA" id="ARBA00022692"/>
    </source>
</evidence>
<feature type="transmembrane region" description="Helical" evidence="7">
    <location>
        <begin position="223"/>
        <end position="253"/>
    </location>
</feature>
<feature type="transmembrane region" description="Helical" evidence="7">
    <location>
        <begin position="124"/>
        <end position="142"/>
    </location>
</feature>
<dbReference type="Pfam" id="PF00528">
    <property type="entry name" value="BPD_transp_1"/>
    <property type="match status" value="1"/>
</dbReference>
<evidence type="ECO:0000256" key="5">
    <source>
        <dbReference type="ARBA" id="ARBA00022989"/>
    </source>
</evidence>
<evidence type="ECO:0000256" key="6">
    <source>
        <dbReference type="ARBA" id="ARBA00023136"/>
    </source>
</evidence>
<dbReference type="PROSITE" id="PS50928">
    <property type="entry name" value="ABC_TM1"/>
    <property type="match status" value="1"/>
</dbReference>
<comment type="similarity">
    <text evidence="7">Belongs to the binding-protein-dependent transport system permease family.</text>
</comment>
<dbReference type="InterPro" id="IPR000515">
    <property type="entry name" value="MetI-like"/>
</dbReference>
<keyword evidence="3" id="KW-1003">Cell membrane</keyword>
<evidence type="ECO:0000256" key="7">
    <source>
        <dbReference type="RuleBase" id="RU363032"/>
    </source>
</evidence>
<feature type="transmembrane region" description="Helical" evidence="7">
    <location>
        <begin position="12"/>
        <end position="32"/>
    </location>
</feature>
<evidence type="ECO:0000313" key="10">
    <source>
        <dbReference type="Proteomes" id="UP001164187"/>
    </source>
</evidence>
<dbReference type="Proteomes" id="UP001164187">
    <property type="component" value="Chromosome"/>
</dbReference>
<feature type="transmembrane region" description="Helical" evidence="7">
    <location>
        <begin position="99"/>
        <end position="118"/>
    </location>
</feature>
<keyword evidence="5 7" id="KW-1133">Transmembrane helix</keyword>
<organism evidence="9 10">
    <name type="scientific">Peptostreptococcus equinus</name>
    <dbReference type="NCBI Taxonomy" id="3003601"/>
    <lineage>
        <taxon>Bacteria</taxon>
        <taxon>Bacillati</taxon>
        <taxon>Bacillota</taxon>
        <taxon>Clostridia</taxon>
        <taxon>Peptostreptococcales</taxon>
        <taxon>Peptostreptococcaceae</taxon>
        <taxon>Peptostreptococcus</taxon>
    </lineage>
</organism>
<gene>
    <name evidence="9" type="ORF">O0R46_06960</name>
</gene>
<keyword evidence="10" id="KW-1185">Reference proteome</keyword>
<feature type="domain" description="ABC transmembrane type-1" evidence="8">
    <location>
        <begin position="61"/>
        <end position="241"/>
    </location>
</feature>
<dbReference type="Gene3D" id="1.10.3720.10">
    <property type="entry name" value="MetI-like"/>
    <property type="match status" value="1"/>
</dbReference>
<feature type="transmembrane region" description="Helical" evidence="7">
    <location>
        <begin position="68"/>
        <end position="87"/>
    </location>
</feature>
<dbReference type="SUPFAM" id="SSF161098">
    <property type="entry name" value="MetI-like"/>
    <property type="match status" value="1"/>
</dbReference>
<keyword evidence="6 7" id="KW-0472">Membrane</keyword>
<dbReference type="InterPro" id="IPR035906">
    <property type="entry name" value="MetI-like_sf"/>
</dbReference>
<sequence>MKISITQNDSKKYFIWAILFWIVIWHIASVLVNEEMLLASPISTLTRLIELIKEVCYWRSLLNSFIKISGGFLLALMFSSLISFISHKSKVFSILLEPIVVMAHTVPVVSFIILLLIWLSSQYLSLFISFLMVFPIIYKNLCSGINSISKDMIDLSKVYNISIYNKIRYIYLSHLIPYIEAGCNTSLGLCWKAGIAAELIANPQVSIGENLYNAKIYFNTADLFAWTITIVLISIAFRKFFMCILNNIFIFLLNN</sequence>
<comment type="subcellular location">
    <subcellularLocation>
        <location evidence="1 7">Cell membrane</location>
        <topology evidence="1 7">Multi-pass membrane protein</topology>
    </subcellularLocation>
</comment>
<name>A0ABY7JQW5_9FIRM</name>
<evidence type="ECO:0000256" key="1">
    <source>
        <dbReference type="ARBA" id="ARBA00004651"/>
    </source>
</evidence>
<evidence type="ECO:0000259" key="8">
    <source>
        <dbReference type="PROSITE" id="PS50928"/>
    </source>
</evidence>